<dbReference type="InterPro" id="IPR017853">
    <property type="entry name" value="GH"/>
</dbReference>
<evidence type="ECO:0000259" key="3">
    <source>
        <dbReference type="PROSITE" id="PS50853"/>
    </source>
</evidence>
<dbReference type="CDD" id="cd00063">
    <property type="entry name" value="FN3"/>
    <property type="match status" value="1"/>
</dbReference>
<dbReference type="SUPFAM" id="SSF49265">
    <property type="entry name" value="Fibronectin type III"/>
    <property type="match status" value="1"/>
</dbReference>
<protein>
    <submittedName>
        <fullName evidence="4">Glycoside hydrolase family 10 protein</fullName>
    </submittedName>
</protein>
<dbReference type="InterPro" id="IPR052177">
    <property type="entry name" value="Divisome_Glycosyl_Hydrolase"/>
</dbReference>
<dbReference type="InterPro" id="IPR003790">
    <property type="entry name" value="GHL10"/>
</dbReference>
<feature type="chain" id="PRO_5045615991" evidence="2">
    <location>
        <begin position="23"/>
        <end position="509"/>
    </location>
</feature>
<feature type="signal peptide" evidence="2">
    <location>
        <begin position="1"/>
        <end position="22"/>
    </location>
</feature>
<dbReference type="Gene3D" id="3.20.20.80">
    <property type="entry name" value="Glycosidases"/>
    <property type="match status" value="1"/>
</dbReference>
<keyword evidence="5" id="KW-1185">Reference proteome</keyword>
<dbReference type="Gene3D" id="2.60.40.10">
    <property type="entry name" value="Immunoglobulins"/>
    <property type="match status" value="1"/>
</dbReference>
<dbReference type="InterPro" id="IPR003961">
    <property type="entry name" value="FN3_dom"/>
</dbReference>
<dbReference type="Proteomes" id="UP001597546">
    <property type="component" value="Unassembled WGS sequence"/>
</dbReference>
<reference evidence="5" key="1">
    <citation type="journal article" date="2019" name="Int. J. Syst. Evol. Microbiol.">
        <title>The Global Catalogue of Microorganisms (GCM) 10K type strain sequencing project: providing services to taxonomists for standard genome sequencing and annotation.</title>
        <authorList>
            <consortium name="The Broad Institute Genomics Platform"/>
            <consortium name="The Broad Institute Genome Sequencing Center for Infectious Disease"/>
            <person name="Wu L."/>
            <person name="Ma J."/>
        </authorList>
    </citation>
    <scope>NUCLEOTIDE SEQUENCE [LARGE SCALE GENOMIC DNA]</scope>
    <source>
        <strain evidence="5">KCTC 42456</strain>
    </source>
</reference>
<dbReference type="PROSITE" id="PS50853">
    <property type="entry name" value="FN3"/>
    <property type="match status" value="1"/>
</dbReference>
<comment type="caution">
    <text evidence="4">The sequence shown here is derived from an EMBL/GenBank/DDBJ whole genome shotgun (WGS) entry which is preliminary data.</text>
</comment>
<dbReference type="PANTHER" id="PTHR43405:SF1">
    <property type="entry name" value="GLYCOSYL HYDROLASE DIGH"/>
    <property type="match status" value="1"/>
</dbReference>
<dbReference type="EMBL" id="JBHULV010000025">
    <property type="protein sequence ID" value="MFD2731763.1"/>
    <property type="molecule type" value="Genomic_DNA"/>
</dbReference>
<dbReference type="InterPro" id="IPR036116">
    <property type="entry name" value="FN3_sf"/>
</dbReference>
<evidence type="ECO:0000256" key="1">
    <source>
        <dbReference type="ARBA" id="ARBA00022729"/>
    </source>
</evidence>
<dbReference type="SMART" id="SM00060">
    <property type="entry name" value="FN3"/>
    <property type="match status" value="1"/>
</dbReference>
<name>A0ABW5TTB6_9SPHI</name>
<dbReference type="RefSeq" id="WP_379042024.1">
    <property type="nucleotide sequence ID" value="NZ_JBHSKW010000019.1"/>
</dbReference>
<gene>
    <name evidence="4" type="ORF">ACFSSE_08590</name>
</gene>
<dbReference type="InterPro" id="IPR013783">
    <property type="entry name" value="Ig-like_fold"/>
</dbReference>
<dbReference type="Pfam" id="PF02638">
    <property type="entry name" value="GHL10"/>
    <property type="match status" value="1"/>
</dbReference>
<evidence type="ECO:0000256" key="2">
    <source>
        <dbReference type="SAM" id="SignalP"/>
    </source>
</evidence>
<organism evidence="4 5">
    <name type="scientific">Pedobacter alpinus</name>
    <dbReference type="NCBI Taxonomy" id="1590643"/>
    <lineage>
        <taxon>Bacteria</taxon>
        <taxon>Pseudomonadati</taxon>
        <taxon>Bacteroidota</taxon>
        <taxon>Sphingobacteriia</taxon>
        <taxon>Sphingobacteriales</taxon>
        <taxon>Sphingobacteriaceae</taxon>
        <taxon>Pedobacter</taxon>
    </lineage>
</organism>
<dbReference type="GO" id="GO:0016787">
    <property type="term" value="F:hydrolase activity"/>
    <property type="evidence" value="ECO:0007669"/>
    <property type="project" value="UniProtKB-KW"/>
</dbReference>
<evidence type="ECO:0000313" key="5">
    <source>
        <dbReference type="Proteomes" id="UP001597546"/>
    </source>
</evidence>
<evidence type="ECO:0000313" key="4">
    <source>
        <dbReference type="EMBL" id="MFD2731763.1"/>
    </source>
</evidence>
<proteinExistence type="predicted"/>
<keyword evidence="4" id="KW-0378">Hydrolase</keyword>
<dbReference type="PANTHER" id="PTHR43405">
    <property type="entry name" value="GLYCOSYL HYDROLASE DIGH"/>
    <property type="match status" value="1"/>
</dbReference>
<feature type="domain" description="Fibronectin type-III" evidence="3">
    <location>
        <begin position="408"/>
        <end position="509"/>
    </location>
</feature>
<accession>A0ABW5TTB6</accession>
<keyword evidence="1 2" id="KW-0732">Signal</keyword>
<dbReference type="SUPFAM" id="SSF51445">
    <property type="entry name" value="(Trans)glycosidases"/>
    <property type="match status" value="1"/>
</dbReference>
<sequence length="509" mass="58454">MLKKYALLFPLFFVVASNYLYAQNKDNASKREFRAVWIATVKNIDWPSKPGLSTSKQQKELVDILDAHQKNGINAIMFQIRPSADALYAKSEEPWASFITGKQGVAPNPFYDPLDFVITEAHKRGMELHAWFNPYRATNDLDEKSISEKHITKTKPEWFFTYASKKYFNPALPDVRTYINKIVMNVVRSYDIDGVHFDDYFYPYPSKEPLPDSTSFAANNRGIKDINDWRRDNVDLLIKGIADSIRNSKNHVKFGISPFGIWRNLKEDPRGSDTNGLSGYSALYADVLKWTEKGWLDYVNPQVYFPFNYAPAAYEKLTDWWAKNSFGKHVYIGHGVYRLTEKKNGWEIPSQMPDQIQYLRKNNNIQGSIFFSSKSVTNNLGGFQDSLRTNLYKTIALPPTMAWLDHVPPSAPLSLKFIKNNNSVILSWDKPYAVRDGETAYGYVIYRTSGKETLDINNPKNILKVIYGDVLTFVDNSVKKGRSYNYTITAIDRLKNESSQANQLQVIFD</sequence>